<comment type="caution">
    <text evidence="3">The sequence shown here is derived from an EMBL/GenBank/DDBJ whole genome shotgun (WGS) entry which is preliminary data.</text>
</comment>
<dbReference type="VEuPathDB" id="FungiDB:A1Q1_04870"/>
<feature type="chain" id="PRO_5003785455" evidence="2">
    <location>
        <begin position="18"/>
        <end position="163"/>
    </location>
</feature>
<dbReference type="HOGENOM" id="CLU_1628220_0_0_1"/>
<sequence>MKLLALALMASLGLTRAERSERRSRTVAVAERGIDILPERNLDERFLLSTITQMTVTDGPSHELNKSMIDSWTQTAHYASDVAENFGVVKVQTAGRMTTREGLVAAAAEVRSGVRGGPEEGSPFRRRVVMSRPRPEATALGRWSGPVVAGPLQSRAAEQSSSL</sequence>
<evidence type="ECO:0000313" key="3">
    <source>
        <dbReference type="EMBL" id="EJT46531.1"/>
    </source>
</evidence>
<dbReference type="Proteomes" id="UP000002748">
    <property type="component" value="Unassembled WGS sequence"/>
</dbReference>
<keyword evidence="2" id="KW-0732">Signal</keyword>
<feature type="region of interest" description="Disordered" evidence="1">
    <location>
        <begin position="132"/>
        <end position="163"/>
    </location>
</feature>
<proteinExistence type="predicted"/>
<dbReference type="AlphaFoldDB" id="J5SN09"/>
<accession>J5SN09</accession>
<dbReference type="KEGG" id="tasa:A1Q1_04870"/>
<name>J5SN09_TRIAS</name>
<evidence type="ECO:0000256" key="1">
    <source>
        <dbReference type="SAM" id="MobiDB-lite"/>
    </source>
</evidence>
<dbReference type="EMBL" id="ALBS01000285">
    <property type="protein sequence ID" value="EJT46531.1"/>
    <property type="molecule type" value="Genomic_DNA"/>
</dbReference>
<dbReference type="RefSeq" id="XP_014178583.1">
    <property type="nucleotide sequence ID" value="XM_014323108.1"/>
</dbReference>
<protein>
    <submittedName>
        <fullName evidence="3">Uncharacterized protein</fullName>
    </submittedName>
</protein>
<feature type="signal peptide" evidence="2">
    <location>
        <begin position="1"/>
        <end position="17"/>
    </location>
</feature>
<evidence type="ECO:0000256" key="2">
    <source>
        <dbReference type="SAM" id="SignalP"/>
    </source>
</evidence>
<evidence type="ECO:0000313" key="4">
    <source>
        <dbReference type="Proteomes" id="UP000002748"/>
    </source>
</evidence>
<dbReference type="GeneID" id="25988382"/>
<reference evidence="3 4" key="1">
    <citation type="journal article" date="2012" name="Eukaryot. Cell">
        <title>Draft genome sequence of CBS 2479, the standard type strain of Trichosporon asahii.</title>
        <authorList>
            <person name="Yang R.Y."/>
            <person name="Li H.T."/>
            <person name="Zhu H."/>
            <person name="Zhou G.P."/>
            <person name="Wang M."/>
            <person name="Wang L."/>
        </authorList>
    </citation>
    <scope>NUCLEOTIDE SEQUENCE [LARGE SCALE GENOMIC DNA]</scope>
    <source>
        <strain evidence="4">ATCC 90039 / CBS 2479 / JCM 2466 / KCTC 7840 / NCYC 2677 / UAMH 7654</strain>
    </source>
</reference>
<organism evidence="3 4">
    <name type="scientific">Trichosporon asahii var. asahii (strain ATCC 90039 / CBS 2479 / JCM 2466 / KCTC 7840 / NBRC 103889/ NCYC 2677 / UAMH 7654)</name>
    <name type="common">Yeast</name>
    <dbReference type="NCBI Taxonomy" id="1186058"/>
    <lineage>
        <taxon>Eukaryota</taxon>
        <taxon>Fungi</taxon>
        <taxon>Dikarya</taxon>
        <taxon>Basidiomycota</taxon>
        <taxon>Agaricomycotina</taxon>
        <taxon>Tremellomycetes</taxon>
        <taxon>Trichosporonales</taxon>
        <taxon>Trichosporonaceae</taxon>
        <taxon>Trichosporon</taxon>
    </lineage>
</organism>
<gene>
    <name evidence="3" type="ORF">A1Q1_04870</name>
</gene>